<gene>
    <name evidence="1" type="ORF">J0M35_15710</name>
</gene>
<organism evidence="1 2">
    <name type="scientific">Candidatus Obscuribacter phosphatis</name>
    <dbReference type="NCBI Taxonomy" id="1906157"/>
    <lineage>
        <taxon>Bacteria</taxon>
        <taxon>Bacillati</taxon>
        <taxon>Candidatus Melainabacteria</taxon>
        <taxon>Candidatus Obscuribacterales</taxon>
        <taxon>Candidatus Obscuribacteraceae</taxon>
        <taxon>Candidatus Obscuribacter</taxon>
    </lineage>
</organism>
<reference evidence="1" key="1">
    <citation type="submission" date="2021-02" db="EMBL/GenBank/DDBJ databases">
        <title>Genome-Resolved Metagenomics of a Microbial Community Performing Photosynthetic Biological Nutrient Removal.</title>
        <authorList>
            <person name="Mcdaniel E.A."/>
        </authorList>
    </citation>
    <scope>NUCLEOTIDE SEQUENCE</scope>
    <source>
        <strain evidence="1">UWPOB_OBS1</strain>
    </source>
</reference>
<sequence length="241" mass="26262">MIAKSSPNRKITSDFFKSNRIALALLIAVFSSYALPTNSQEREDPLSTNILAPEKNKLDTPLKEGELIGEAVSSDDGKSITVSFQSNSERALFVDGDNARLMAQFKVTQNRKEHSKVTHNDENLPKQLNEIISAPAKVNIPGDSAFVLGSIASIGSGPLSFDLNKSKNSPAHLYYGKDQARRELAGLIFGNRIIFPGERSAGKIFLKSKTDSDAALKPSIIFQIKSYPDQKTIGTIALPIK</sequence>
<name>A0A8J7TP97_9BACT</name>
<comment type="caution">
    <text evidence="1">The sequence shown here is derived from an EMBL/GenBank/DDBJ whole genome shotgun (WGS) entry which is preliminary data.</text>
</comment>
<evidence type="ECO:0000313" key="2">
    <source>
        <dbReference type="Proteomes" id="UP000664277"/>
    </source>
</evidence>
<dbReference type="Proteomes" id="UP000664277">
    <property type="component" value="Unassembled WGS sequence"/>
</dbReference>
<protein>
    <submittedName>
        <fullName evidence="1">Uncharacterized protein</fullName>
    </submittedName>
</protein>
<dbReference type="EMBL" id="JAFLCK010000025">
    <property type="protein sequence ID" value="MBN8661813.1"/>
    <property type="molecule type" value="Genomic_DNA"/>
</dbReference>
<evidence type="ECO:0000313" key="1">
    <source>
        <dbReference type="EMBL" id="MBN8661813.1"/>
    </source>
</evidence>
<dbReference type="AlphaFoldDB" id="A0A8J7TP97"/>
<proteinExistence type="predicted"/>
<accession>A0A8J7TP97</accession>